<dbReference type="Proteomes" id="UP000193719">
    <property type="component" value="Unassembled WGS sequence"/>
</dbReference>
<dbReference type="EMBL" id="MCFH01000019">
    <property type="protein sequence ID" value="ORX51127.1"/>
    <property type="molecule type" value="Genomic_DNA"/>
</dbReference>
<feature type="coiled-coil region" evidence="1">
    <location>
        <begin position="1"/>
        <end position="28"/>
    </location>
</feature>
<accession>A0A1Y1VAE1</accession>
<proteinExistence type="predicted"/>
<name>A0A1Y1VAE1_9FUNG</name>
<protein>
    <submittedName>
        <fullName evidence="2">Uncharacterized protein</fullName>
    </submittedName>
</protein>
<dbReference type="AlphaFoldDB" id="A0A1Y1VAE1"/>
<gene>
    <name evidence="2" type="ORF">BCR36DRAFT_370077</name>
</gene>
<reference evidence="2 3" key="1">
    <citation type="submission" date="2016-08" db="EMBL/GenBank/DDBJ databases">
        <title>Genomes of anaerobic fungi encode conserved fungal cellulosomes for biomass hydrolysis.</title>
        <authorList>
            <consortium name="DOE Joint Genome Institute"/>
            <person name="Haitjema C.H."/>
            <person name="Gilmore S.P."/>
            <person name="Henske J.K."/>
            <person name="Solomon K.V."/>
            <person name="De Groot R."/>
            <person name="Kuo A."/>
            <person name="Mondo S.J."/>
            <person name="Salamov A.A."/>
            <person name="Labutti K."/>
            <person name="Zhao Z."/>
            <person name="Chiniquy J."/>
            <person name="Barry K."/>
            <person name="Brewer H.M."/>
            <person name="Purvine S.O."/>
            <person name="Wright A.T."/>
            <person name="Boxma B."/>
            <person name="Van Alen T."/>
            <person name="Hackstein J.H."/>
            <person name="Baker S.E."/>
            <person name="Grigoriev I.V."/>
            <person name="O'Malley M.A."/>
        </authorList>
    </citation>
    <scope>NUCLEOTIDE SEQUENCE [LARGE SCALE GENOMIC DNA]</scope>
    <source>
        <strain evidence="3">finn</strain>
    </source>
</reference>
<sequence>MEQGNAKHQAFEKEVLELQTKMEKLIEQQNYLMRDNQFFKNRTPSTTYQSSISNKILNNLSTESNQFNACFSNEEEKHDYFDSRFKRNKFKNESEEDFRERFSNLTEKTKPDLRNGSRNEQYYYYKNHPRIFNSKLQATVPFHPTEFEDLPTSNSTAASGFRSLFKTRPPLYTTKDKGYEFLADLKAYLQTYTPQVNEAQIRDAILEKGAERSSNDYKSIDWNETTTWKKLNMFTYQFEREFCELSIEEQEEKWKNLKLTNSIYEENFEKFMEQIEKIGGNLNKTYFSRFIKLSKNLPNGINERCLEKLPQLPIYNPKDDFDEQNNFNQNIYEKYINILFKYIAEVERKRNFKEDIKIFISNNRINQPIRTLNQNKNTNHLRVKSEKPKPQIIRKFEPKAPNKHVNQNHITEENIIDENIKDKTQFTSGEIHNTIEKIKGSKYLNNPRSEEGCTTIKR</sequence>
<keyword evidence="3" id="KW-1185">Reference proteome</keyword>
<evidence type="ECO:0000256" key="1">
    <source>
        <dbReference type="SAM" id="Coils"/>
    </source>
</evidence>
<keyword evidence="1" id="KW-0175">Coiled coil</keyword>
<evidence type="ECO:0000313" key="2">
    <source>
        <dbReference type="EMBL" id="ORX51127.1"/>
    </source>
</evidence>
<comment type="caution">
    <text evidence="2">The sequence shown here is derived from an EMBL/GenBank/DDBJ whole genome shotgun (WGS) entry which is preliminary data.</text>
</comment>
<organism evidence="2 3">
    <name type="scientific">Piromyces finnis</name>
    <dbReference type="NCBI Taxonomy" id="1754191"/>
    <lineage>
        <taxon>Eukaryota</taxon>
        <taxon>Fungi</taxon>
        <taxon>Fungi incertae sedis</taxon>
        <taxon>Chytridiomycota</taxon>
        <taxon>Chytridiomycota incertae sedis</taxon>
        <taxon>Neocallimastigomycetes</taxon>
        <taxon>Neocallimastigales</taxon>
        <taxon>Neocallimastigaceae</taxon>
        <taxon>Piromyces</taxon>
    </lineage>
</organism>
<evidence type="ECO:0000313" key="3">
    <source>
        <dbReference type="Proteomes" id="UP000193719"/>
    </source>
</evidence>
<reference evidence="2 3" key="2">
    <citation type="submission" date="2016-08" db="EMBL/GenBank/DDBJ databases">
        <title>Pervasive Adenine N6-methylation of Active Genes in Fungi.</title>
        <authorList>
            <consortium name="DOE Joint Genome Institute"/>
            <person name="Mondo S.J."/>
            <person name="Dannebaum R.O."/>
            <person name="Kuo R.C."/>
            <person name="Labutti K."/>
            <person name="Haridas S."/>
            <person name="Kuo A."/>
            <person name="Salamov A."/>
            <person name="Ahrendt S.R."/>
            <person name="Lipzen A."/>
            <person name="Sullivan W."/>
            <person name="Andreopoulos W.B."/>
            <person name="Clum A."/>
            <person name="Lindquist E."/>
            <person name="Daum C."/>
            <person name="Ramamoorthy G.K."/>
            <person name="Gryganskyi A."/>
            <person name="Culley D."/>
            <person name="Magnuson J.K."/>
            <person name="James T.Y."/>
            <person name="O'Malley M.A."/>
            <person name="Stajich J.E."/>
            <person name="Spatafora J.W."/>
            <person name="Visel A."/>
            <person name="Grigoriev I.V."/>
        </authorList>
    </citation>
    <scope>NUCLEOTIDE SEQUENCE [LARGE SCALE GENOMIC DNA]</scope>
    <source>
        <strain evidence="3">finn</strain>
    </source>
</reference>